<evidence type="ECO:0000313" key="5">
    <source>
        <dbReference type="EMBL" id="QTA86963.1"/>
    </source>
</evidence>
<dbReference type="AlphaFoldDB" id="A0A975BKA9"/>
<dbReference type="Pfam" id="PF13432">
    <property type="entry name" value="TPR_16"/>
    <property type="match status" value="2"/>
</dbReference>
<proteinExistence type="predicted"/>
<evidence type="ECO:0000313" key="6">
    <source>
        <dbReference type="Proteomes" id="UP000663722"/>
    </source>
</evidence>
<feature type="repeat" description="TPR" evidence="1">
    <location>
        <begin position="392"/>
        <end position="425"/>
    </location>
</feature>
<keyword evidence="6" id="KW-1185">Reference proteome</keyword>
<dbReference type="Gene3D" id="1.25.40.10">
    <property type="entry name" value="Tetratricopeptide repeat domain"/>
    <property type="match status" value="2"/>
</dbReference>
<dbReference type="Pfam" id="PF13717">
    <property type="entry name" value="Zn_ribbon_4"/>
    <property type="match status" value="1"/>
</dbReference>
<dbReference type="SUPFAM" id="SSF81901">
    <property type="entry name" value="HCP-like"/>
    <property type="match status" value="1"/>
</dbReference>
<dbReference type="EMBL" id="CP061800">
    <property type="protein sequence ID" value="QTA86963.1"/>
    <property type="molecule type" value="Genomic_DNA"/>
</dbReference>
<dbReference type="RefSeq" id="WP_207682360.1">
    <property type="nucleotide sequence ID" value="NZ_CP061800.1"/>
</dbReference>
<accession>A0A975BKA9</accession>
<feature type="repeat" description="TPR" evidence="1">
    <location>
        <begin position="358"/>
        <end position="391"/>
    </location>
</feature>
<sequence length="527" mass="59781">MIIKIVCPKCETIHHIDSAQIPDNGTYGRCSKCQNSFLIKKEVQKPEQVTASDKKKQTGAKQTSVKSEKEGKTQNASQQHILRKVERGQVAAAIFDFFVIAFLFQTFGAFICAAGGTLLAKVKLPIGQILSFFLVFLYHQFYAKEILFCSAGERMAGCRIIGNRKEWTSPFSCSRWLLFIILFMLLLYPLNAFEAMEQTGDWKLIPVIGRTVFAGIFIVSVWRIALGYFKWSVAVCLLLSLHIGADILTYMPASGELAFITIENNLFSMSFLILVLLFYDKNKLPDEEDADALITDAQRMTLKKIATALVLLVFMMCLLFNGWNIYWYHQGNARMDRGDSESAVEAYTRALKLKPHDTDAYIKRGKAWSKKGNFDQAVADFTTALELKPHNASVYVKRGKAWYGKGDFGRAIADFTTALELKPHKAAVYVNRGRAWDGKGRSERAIADFTRALDINPYDADTYMYRGIVWDKKGDFDQAVSDFNNALSINPYDPDIYYNRGLTWENKGDSERAEEDFNKSELLRQTR</sequence>
<dbReference type="InterPro" id="IPR044650">
    <property type="entry name" value="SRFR1-like"/>
</dbReference>
<evidence type="ECO:0000259" key="4">
    <source>
        <dbReference type="Pfam" id="PF13717"/>
    </source>
</evidence>
<dbReference type="PANTHER" id="PTHR44749">
    <property type="entry name" value="SUPPRESSOR OF RPS4-RLD 1"/>
    <property type="match status" value="1"/>
</dbReference>
<dbReference type="PANTHER" id="PTHR44749:SF1">
    <property type="entry name" value="TETRATRICOPEPTIDE-LIKE HELICAL DOMAIN-CONTAINING PROTEIN"/>
    <property type="match status" value="1"/>
</dbReference>
<feature type="repeat" description="TPR" evidence="1">
    <location>
        <begin position="324"/>
        <end position="357"/>
    </location>
</feature>
<evidence type="ECO:0000256" key="1">
    <source>
        <dbReference type="PROSITE-ProRule" id="PRU00339"/>
    </source>
</evidence>
<feature type="domain" description="Zinc finger/thioredoxin putative" evidence="4">
    <location>
        <begin position="4"/>
        <end position="37"/>
    </location>
</feature>
<protein>
    <submittedName>
        <fullName evidence="5">Tetratricopeptide repeat-containing protein</fullName>
    </submittedName>
</protein>
<dbReference type="GO" id="GO:0045892">
    <property type="term" value="P:negative regulation of DNA-templated transcription"/>
    <property type="evidence" value="ECO:0007669"/>
    <property type="project" value="InterPro"/>
</dbReference>
<dbReference type="Proteomes" id="UP000663722">
    <property type="component" value="Chromosome"/>
</dbReference>
<dbReference type="KEGG" id="dmm:dnm_029900"/>
<reference evidence="5" key="1">
    <citation type="journal article" date="2021" name="Microb. Physiol.">
        <title>Proteogenomic Insights into the Physiology of Marine, Sulfate-Reducing, Filamentous Desulfonema limicola and Desulfonema magnum.</title>
        <authorList>
            <person name="Schnaars V."/>
            <person name="Wohlbrand L."/>
            <person name="Scheve S."/>
            <person name="Hinrichs C."/>
            <person name="Reinhardt R."/>
            <person name="Rabus R."/>
        </authorList>
    </citation>
    <scope>NUCLEOTIDE SEQUENCE</scope>
    <source>
        <strain evidence="5">4be13</strain>
    </source>
</reference>
<feature type="transmembrane region" description="Helical" evidence="3">
    <location>
        <begin position="90"/>
        <end position="116"/>
    </location>
</feature>
<keyword evidence="3" id="KW-1133">Transmembrane helix</keyword>
<dbReference type="InterPro" id="IPR019734">
    <property type="entry name" value="TPR_rpt"/>
</dbReference>
<feature type="region of interest" description="Disordered" evidence="2">
    <location>
        <begin position="48"/>
        <end position="78"/>
    </location>
</feature>
<feature type="transmembrane region" description="Helical" evidence="3">
    <location>
        <begin position="173"/>
        <end position="192"/>
    </location>
</feature>
<feature type="region of interest" description="Disordered" evidence="2">
    <location>
        <begin position="508"/>
        <end position="527"/>
    </location>
</feature>
<organism evidence="5 6">
    <name type="scientific">Desulfonema magnum</name>
    <dbReference type="NCBI Taxonomy" id="45655"/>
    <lineage>
        <taxon>Bacteria</taxon>
        <taxon>Pseudomonadati</taxon>
        <taxon>Thermodesulfobacteriota</taxon>
        <taxon>Desulfobacteria</taxon>
        <taxon>Desulfobacterales</taxon>
        <taxon>Desulfococcaceae</taxon>
        <taxon>Desulfonema</taxon>
    </lineage>
</organism>
<feature type="transmembrane region" description="Helical" evidence="3">
    <location>
        <begin position="257"/>
        <end position="279"/>
    </location>
</feature>
<dbReference type="InterPro" id="IPR011723">
    <property type="entry name" value="Znf/thioredoxin_put"/>
</dbReference>
<dbReference type="PROSITE" id="PS50005">
    <property type="entry name" value="TPR"/>
    <property type="match status" value="5"/>
</dbReference>
<feature type="transmembrane region" description="Helical" evidence="3">
    <location>
        <begin position="308"/>
        <end position="328"/>
    </location>
</feature>
<dbReference type="PROSITE" id="PS50293">
    <property type="entry name" value="TPR_REGION"/>
    <property type="match status" value="2"/>
</dbReference>
<keyword evidence="3" id="KW-0472">Membrane</keyword>
<feature type="repeat" description="TPR" evidence="1">
    <location>
        <begin position="460"/>
        <end position="493"/>
    </location>
</feature>
<dbReference type="InterPro" id="IPR011990">
    <property type="entry name" value="TPR-like_helical_dom_sf"/>
</dbReference>
<name>A0A975BKA9_9BACT</name>
<dbReference type="NCBIfam" id="TIGR02098">
    <property type="entry name" value="MJ0042_CXXC"/>
    <property type="match status" value="1"/>
</dbReference>
<feature type="transmembrane region" description="Helical" evidence="3">
    <location>
        <begin position="204"/>
        <end position="224"/>
    </location>
</feature>
<keyword evidence="1" id="KW-0802">TPR repeat</keyword>
<dbReference type="Pfam" id="PF13414">
    <property type="entry name" value="TPR_11"/>
    <property type="match status" value="1"/>
</dbReference>
<evidence type="ECO:0000256" key="2">
    <source>
        <dbReference type="SAM" id="MobiDB-lite"/>
    </source>
</evidence>
<dbReference type="SMART" id="SM00028">
    <property type="entry name" value="TPR"/>
    <property type="match status" value="6"/>
</dbReference>
<keyword evidence="3" id="KW-0812">Transmembrane</keyword>
<feature type="repeat" description="TPR" evidence="1">
    <location>
        <begin position="426"/>
        <end position="459"/>
    </location>
</feature>
<evidence type="ECO:0000256" key="3">
    <source>
        <dbReference type="SAM" id="Phobius"/>
    </source>
</evidence>
<feature type="transmembrane region" description="Helical" evidence="3">
    <location>
        <begin position="231"/>
        <end position="251"/>
    </location>
</feature>
<gene>
    <name evidence="5" type="ORF">dnm_029900</name>
</gene>